<dbReference type="Proteomes" id="UP000437068">
    <property type="component" value="Unassembled WGS sequence"/>
</dbReference>
<evidence type="ECO:0000313" key="5">
    <source>
        <dbReference type="Proteomes" id="UP000437068"/>
    </source>
</evidence>
<dbReference type="Proteomes" id="UP000429523">
    <property type="component" value="Unassembled WGS sequence"/>
</dbReference>
<gene>
    <name evidence="3" type="ORF">PF001_g17782</name>
    <name evidence="2" type="ORF">PF006_g17579</name>
    <name evidence="1" type="ORF">PF009_g19695</name>
</gene>
<sequence length="130" mass="14868">MVDYTFLTEIVEQITFTRKLTSRLHNFVSKNKLIDPDRTPTRVRLTLLYVKMFIKAALGFMQLDDPQWWSKFCEVLRAIDYQSPLWTMALVNALSCPSPKLPKPLPPKPDATLETAIRRGALLSLTQSGT</sequence>
<organism evidence="2 6">
    <name type="scientific">Phytophthora fragariae</name>
    <dbReference type="NCBI Taxonomy" id="53985"/>
    <lineage>
        <taxon>Eukaryota</taxon>
        <taxon>Sar</taxon>
        <taxon>Stramenopiles</taxon>
        <taxon>Oomycota</taxon>
        <taxon>Peronosporomycetes</taxon>
        <taxon>Peronosporales</taxon>
        <taxon>Peronosporaceae</taxon>
        <taxon>Phytophthora</taxon>
    </lineage>
</organism>
<dbReference type="EMBL" id="QXGA01001307">
    <property type="protein sequence ID" value="KAE9122789.1"/>
    <property type="molecule type" value="Genomic_DNA"/>
</dbReference>
<name>A0A6A3ST53_9STRA</name>
<evidence type="ECO:0000313" key="2">
    <source>
        <dbReference type="EMBL" id="KAE9122789.1"/>
    </source>
</evidence>
<dbReference type="AlphaFoldDB" id="A0A6A3ST53"/>
<dbReference type="Proteomes" id="UP000440732">
    <property type="component" value="Unassembled WGS sequence"/>
</dbReference>
<comment type="caution">
    <text evidence="2">The sequence shown here is derived from an EMBL/GenBank/DDBJ whole genome shotgun (WGS) entry which is preliminary data.</text>
</comment>
<evidence type="ECO:0000313" key="1">
    <source>
        <dbReference type="EMBL" id="KAE8930200.1"/>
    </source>
</evidence>
<proteinExistence type="predicted"/>
<protein>
    <submittedName>
        <fullName evidence="2">Uncharacterized protein</fullName>
    </submittedName>
</protein>
<dbReference type="EMBL" id="QXGE01001313">
    <property type="protein sequence ID" value="KAE9294419.1"/>
    <property type="molecule type" value="Genomic_DNA"/>
</dbReference>
<evidence type="ECO:0000313" key="4">
    <source>
        <dbReference type="Proteomes" id="UP000429523"/>
    </source>
</evidence>
<evidence type="ECO:0000313" key="3">
    <source>
        <dbReference type="EMBL" id="KAE9294419.1"/>
    </source>
</evidence>
<evidence type="ECO:0000313" key="6">
    <source>
        <dbReference type="Proteomes" id="UP000440732"/>
    </source>
</evidence>
<accession>A0A6A3ST53</accession>
<dbReference type="EMBL" id="QXGF01001411">
    <property type="protein sequence ID" value="KAE8930200.1"/>
    <property type="molecule type" value="Genomic_DNA"/>
</dbReference>
<reference evidence="4 5" key="1">
    <citation type="submission" date="2018-08" db="EMBL/GenBank/DDBJ databases">
        <title>Genomic investigation of the strawberry pathogen Phytophthora fragariae indicates pathogenicity is determined by transcriptional variation in three key races.</title>
        <authorList>
            <person name="Adams T.M."/>
            <person name="Armitage A.D."/>
            <person name="Sobczyk M.K."/>
            <person name="Bates H.J."/>
            <person name="Dunwell J.M."/>
            <person name="Nellist C.F."/>
            <person name="Harrison R.J."/>
        </authorList>
    </citation>
    <scope>NUCLEOTIDE SEQUENCE [LARGE SCALE GENOMIC DNA]</scope>
    <source>
        <strain evidence="3 5">A4</strain>
        <strain evidence="2 6">NOV-5</strain>
        <strain evidence="1 4">NOV-9</strain>
    </source>
</reference>